<name>A0A381TYV3_9ZZZZ</name>
<dbReference type="AlphaFoldDB" id="A0A381TYV3"/>
<protein>
    <submittedName>
        <fullName evidence="1">Uncharacterized protein</fullName>
    </submittedName>
</protein>
<dbReference type="EMBL" id="UINC01005385">
    <property type="protein sequence ID" value="SVA20994.1"/>
    <property type="molecule type" value="Genomic_DNA"/>
</dbReference>
<gene>
    <name evidence="1" type="ORF">METZ01_LOCUS73848</name>
</gene>
<reference evidence="1" key="1">
    <citation type="submission" date="2018-05" db="EMBL/GenBank/DDBJ databases">
        <authorList>
            <person name="Lanie J.A."/>
            <person name="Ng W.-L."/>
            <person name="Kazmierczak K.M."/>
            <person name="Andrzejewski T.M."/>
            <person name="Davidsen T.M."/>
            <person name="Wayne K.J."/>
            <person name="Tettelin H."/>
            <person name="Glass J.I."/>
            <person name="Rusch D."/>
            <person name="Podicherti R."/>
            <person name="Tsui H.-C.T."/>
            <person name="Winkler M.E."/>
        </authorList>
    </citation>
    <scope>NUCLEOTIDE SEQUENCE</scope>
</reference>
<accession>A0A381TYV3</accession>
<proteinExistence type="predicted"/>
<sequence>MVAKGAPEPADRRHEVALSRSLHCHVVCLGRPEQLEIWCEEPTSCVVLEQSRRQAGEAAFCGSPWIDSRGPARVVHQYRTVTRTDPWKLLVSYPDPTVPVLTPDDFRILVEPVAEKEFPLHVHAGAGQRISLGEDPVHRSTSDFRPIDGDAGLVDDPEQLEEEPAIRVGGHELGGPLQCARSQLVVRVEKEQVPTTGDLGTSIPGEGPFVVQLVHDDPQVHSFGVTTSNTHRVICRCVVDNHYLTVFE</sequence>
<organism evidence="1">
    <name type="scientific">marine metagenome</name>
    <dbReference type="NCBI Taxonomy" id="408172"/>
    <lineage>
        <taxon>unclassified sequences</taxon>
        <taxon>metagenomes</taxon>
        <taxon>ecological metagenomes</taxon>
    </lineage>
</organism>
<evidence type="ECO:0000313" key="1">
    <source>
        <dbReference type="EMBL" id="SVA20994.1"/>
    </source>
</evidence>